<evidence type="ECO:0000313" key="2">
    <source>
        <dbReference type="EMBL" id="PAV30812.1"/>
    </source>
</evidence>
<keyword evidence="1" id="KW-0534">Nitrate assimilation</keyword>
<name>A0A2A2IGZ9_9BACI</name>
<gene>
    <name evidence="2" type="primary">narJ</name>
    <name evidence="2" type="ORF">CIL05_03575</name>
</gene>
<dbReference type="GO" id="GO:0016530">
    <property type="term" value="F:metallochaperone activity"/>
    <property type="evidence" value="ECO:0007669"/>
    <property type="project" value="TreeGrafter"/>
</dbReference>
<dbReference type="Gene3D" id="1.10.3480.10">
    <property type="entry name" value="TorD-like"/>
    <property type="match status" value="1"/>
</dbReference>
<dbReference type="OrthoDB" id="5296272at2"/>
<sequence>MNQTEDSLVYQMISYLLQYPNQLLIEVLPELQNEIKTVNDQQIQNDLKKFLDKCADMPLESWVDHYIAHFDFGKTTNLYVTYLKLGEQRERGLELLKLKKFYESAGFDVTDKELPDYLPIILEFCANVSYEKSNELLQMHALAIQEIRGKLKESKSHYAYVFDVLVLQMEKNGISFIKKEVQKKKPIPVPPLNSDRESLMNSINWNIRLPKGGSRK</sequence>
<dbReference type="InterPro" id="IPR020945">
    <property type="entry name" value="DMSO/NO3_reduct_chaperone"/>
</dbReference>
<dbReference type="EMBL" id="NPOA01000002">
    <property type="protein sequence ID" value="PAV30812.1"/>
    <property type="molecule type" value="Genomic_DNA"/>
</dbReference>
<dbReference type="SUPFAM" id="SSF89155">
    <property type="entry name" value="TorD-like"/>
    <property type="match status" value="1"/>
</dbReference>
<dbReference type="GO" id="GO:0042128">
    <property type="term" value="P:nitrate assimilation"/>
    <property type="evidence" value="ECO:0007669"/>
    <property type="project" value="UniProtKB-KW"/>
</dbReference>
<protein>
    <submittedName>
        <fullName evidence="2">Nitrate reductase molybdenum cofactor assembly chaperone</fullName>
    </submittedName>
</protein>
<dbReference type="PANTHER" id="PTHR43680">
    <property type="entry name" value="NITRATE REDUCTASE MOLYBDENUM COFACTOR ASSEMBLY CHAPERONE"/>
    <property type="match status" value="1"/>
</dbReference>
<organism evidence="2 3">
    <name type="scientific">Virgibacillus profundi</name>
    <dbReference type="NCBI Taxonomy" id="2024555"/>
    <lineage>
        <taxon>Bacteria</taxon>
        <taxon>Bacillati</taxon>
        <taxon>Bacillota</taxon>
        <taxon>Bacilli</taxon>
        <taxon>Bacillales</taxon>
        <taxon>Bacillaceae</taxon>
        <taxon>Virgibacillus</taxon>
    </lineage>
</organism>
<dbReference type="GO" id="GO:0051131">
    <property type="term" value="P:chaperone-mediated protein complex assembly"/>
    <property type="evidence" value="ECO:0007669"/>
    <property type="project" value="InterPro"/>
</dbReference>
<dbReference type="InterPro" id="IPR003765">
    <property type="entry name" value="NO3_reductase_chaperone_NarJ"/>
</dbReference>
<keyword evidence="3" id="KW-1185">Reference proteome</keyword>
<evidence type="ECO:0000313" key="3">
    <source>
        <dbReference type="Proteomes" id="UP000218887"/>
    </source>
</evidence>
<evidence type="ECO:0000256" key="1">
    <source>
        <dbReference type="ARBA" id="ARBA00023063"/>
    </source>
</evidence>
<reference evidence="2 3" key="1">
    <citation type="submission" date="2017-08" db="EMBL/GenBank/DDBJ databases">
        <title>Virgibacillus indicus sp. nov. and Virgibacillus profoundi sp. nov, two moderately halophilic bacteria isolated from marine sediment by using the Microfluidic Streak Plate.</title>
        <authorList>
            <person name="Xu B."/>
            <person name="Hu B."/>
            <person name="Wang J."/>
            <person name="Zhu Y."/>
            <person name="Huang L."/>
            <person name="Du W."/>
            <person name="Huang Y."/>
        </authorList>
    </citation>
    <scope>NUCLEOTIDE SEQUENCE [LARGE SCALE GENOMIC DNA]</scope>
    <source>
        <strain evidence="2 3">IO3-P3-H5</strain>
    </source>
</reference>
<dbReference type="Proteomes" id="UP000218887">
    <property type="component" value="Unassembled WGS sequence"/>
</dbReference>
<comment type="caution">
    <text evidence="2">The sequence shown here is derived from an EMBL/GenBank/DDBJ whole genome shotgun (WGS) entry which is preliminary data.</text>
</comment>
<accession>A0A2A2IGZ9</accession>
<dbReference type="GO" id="GO:0051082">
    <property type="term" value="F:unfolded protein binding"/>
    <property type="evidence" value="ECO:0007669"/>
    <property type="project" value="InterPro"/>
</dbReference>
<dbReference type="NCBIfam" id="TIGR00684">
    <property type="entry name" value="narJ"/>
    <property type="match status" value="1"/>
</dbReference>
<proteinExistence type="predicted"/>
<dbReference type="AlphaFoldDB" id="A0A2A2IGZ9"/>
<dbReference type="InterPro" id="IPR036411">
    <property type="entry name" value="TorD-like_sf"/>
</dbReference>
<dbReference type="Pfam" id="PF02613">
    <property type="entry name" value="Nitrate_red_del"/>
    <property type="match status" value="1"/>
</dbReference>
<dbReference type="RefSeq" id="WP_095654142.1">
    <property type="nucleotide sequence ID" value="NZ_NPOA01000002.1"/>
</dbReference>
<dbReference type="PANTHER" id="PTHR43680:SF2">
    <property type="entry name" value="NITRATE REDUCTASE MOLYBDENUM COFACTOR ASSEMBLY CHAPERONE NARJ"/>
    <property type="match status" value="1"/>
</dbReference>